<evidence type="ECO:0000256" key="1">
    <source>
        <dbReference type="ARBA" id="ARBA00022503"/>
    </source>
</evidence>
<dbReference type="PANTHER" id="PTHR30420:SF1">
    <property type="entry name" value="ARGININE N-SUCCINYLTRANSFERASE"/>
    <property type="match status" value="1"/>
</dbReference>
<dbReference type="Proteomes" id="UP000663570">
    <property type="component" value="Chromosome"/>
</dbReference>
<organism evidence="4 5">
    <name type="scientific">Niveibacterium microcysteis</name>
    <dbReference type="NCBI Taxonomy" id="2811415"/>
    <lineage>
        <taxon>Bacteria</taxon>
        <taxon>Pseudomonadati</taxon>
        <taxon>Pseudomonadota</taxon>
        <taxon>Betaproteobacteria</taxon>
        <taxon>Rhodocyclales</taxon>
        <taxon>Rhodocyclaceae</taxon>
        <taxon>Niveibacterium</taxon>
    </lineage>
</organism>
<evidence type="ECO:0000313" key="4">
    <source>
        <dbReference type="EMBL" id="QSI78478.1"/>
    </source>
</evidence>
<keyword evidence="1" id="KW-0056">Arginine metabolism</keyword>
<reference evidence="4 5" key="1">
    <citation type="submission" date="2021-02" db="EMBL/GenBank/DDBJ databases">
        <title>Niveibacterium changnyeongensis HC41.</title>
        <authorList>
            <person name="Kang M."/>
        </authorList>
    </citation>
    <scope>NUCLEOTIDE SEQUENCE [LARGE SCALE GENOMIC DNA]</scope>
    <source>
        <strain evidence="4 5">HC41</strain>
    </source>
</reference>
<name>A0ABX7MCH1_9RHOO</name>
<sequence>MNHLRIRTAGADDLGVITALLADCGRPSGPVALADTAGESMLVAESGAGGAVLGCLRLRAAIGLTLPRYWYHVGCTVHAAKDLQLFHRQRTLLLGNNHTGASELAEIAWARSGVPLAAQAAVLNLLVQTALLLIARRRDGFASHLIVELPGPRDAAGQAPFWQGLGRQFCRLDPLLAREQFGDAWRAHAATLLPRQTVYASFLSPAAQDAIAHAAPFSRVLQDVLEAAGMRYSHHISIDDGGPVLEADVDTLGTVTAGRLWSLVQRDAAGPGVPMLVVHGDAGNWHAVIAQATLHGGRLALLPDDFARLGAHAGEQVWAAPLRSDFDAMPAGGHSAPDA</sequence>
<evidence type="ECO:0000256" key="3">
    <source>
        <dbReference type="ARBA" id="ARBA00023315"/>
    </source>
</evidence>
<dbReference type="Pfam" id="PF04958">
    <property type="entry name" value="AstA"/>
    <property type="match status" value="1"/>
</dbReference>
<dbReference type="InterPro" id="IPR007041">
    <property type="entry name" value="Arg_succinylTrfase_AstA/AruG"/>
</dbReference>
<protein>
    <submittedName>
        <fullName evidence="4">Arginine N-succinyltransferase</fullName>
    </submittedName>
</protein>
<dbReference type="PANTHER" id="PTHR30420">
    <property type="entry name" value="N-SUCCINYLARGININE DIHYDROLASE"/>
    <property type="match status" value="1"/>
</dbReference>
<gene>
    <name evidence="4" type="ORF">JY500_07660</name>
</gene>
<dbReference type="EMBL" id="CP071060">
    <property type="protein sequence ID" value="QSI78478.1"/>
    <property type="molecule type" value="Genomic_DNA"/>
</dbReference>
<keyword evidence="3" id="KW-0012">Acyltransferase</keyword>
<keyword evidence="2" id="KW-0808">Transferase</keyword>
<keyword evidence="5" id="KW-1185">Reference proteome</keyword>
<evidence type="ECO:0000256" key="2">
    <source>
        <dbReference type="ARBA" id="ARBA00022679"/>
    </source>
</evidence>
<dbReference type="InterPro" id="IPR016181">
    <property type="entry name" value="Acyl_CoA_acyltransferase"/>
</dbReference>
<accession>A0ABX7MCH1</accession>
<evidence type="ECO:0000313" key="5">
    <source>
        <dbReference type="Proteomes" id="UP000663570"/>
    </source>
</evidence>
<proteinExistence type="predicted"/>
<dbReference type="RefSeq" id="WP_206255834.1">
    <property type="nucleotide sequence ID" value="NZ_CP071060.1"/>
</dbReference>
<dbReference type="SUPFAM" id="SSF55729">
    <property type="entry name" value="Acyl-CoA N-acyltransferases (Nat)"/>
    <property type="match status" value="1"/>
</dbReference>